<accession>A0AAV7YJZ7</accession>
<dbReference type="InterPro" id="IPR000210">
    <property type="entry name" value="BTB/POZ_dom"/>
</dbReference>
<dbReference type="PROSITE" id="PS50097">
    <property type="entry name" value="BTB"/>
    <property type="match status" value="1"/>
</dbReference>
<evidence type="ECO:0000256" key="3">
    <source>
        <dbReference type="PROSITE-ProRule" id="PRU00235"/>
    </source>
</evidence>
<dbReference type="PROSITE" id="PS00626">
    <property type="entry name" value="RCC1_2"/>
    <property type="match status" value="1"/>
</dbReference>
<dbReference type="EMBL" id="JANTQA010000060">
    <property type="protein sequence ID" value="KAJ3427779.1"/>
    <property type="molecule type" value="Genomic_DNA"/>
</dbReference>
<comment type="caution">
    <text evidence="5">The sequence shown here is derived from an EMBL/GenBank/DDBJ whole genome shotgun (WGS) entry which is preliminary data.</text>
</comment>
<dbReference type="Pfam" id="PF25390">
    <property type="entry name" value="WD40_RLD"/>
    <property type="match status" value="1"/>
</dbReference>
<reference evidence="5" key="1">
    <citation type="submission" date="2022-08" db="EMBL/GenBank/DDBJ databases">
        <title>Novel sulphate-reducing endosymbionts in the free-living metamonad Anaeramoeba.</title>
        <authorList>
            <person name="Jerlstrom-Hultqvist J."/>
            <person name="Cepicka I."/>
            <person name="Gallot-Lavallee L."/>
            <person name="Salas-Leiva D."/>
            <person name="Curtis B.A."/>
            <person name="Zahonova K."/>
            <person name="Pipaliya S."/>
            <person name="Dacks J."/>
            <person name="Roger A.J."/>
        </authorList>
    </citation>
    <scope>NUCLEOTIDE SEQUENCE</scope>
    <source>
        <strain evidence="5">Busselton2</strain>
    </source>
</reference>
<keyword evidence="1" id="KW-0344">Guanine-nucleotide releasing factor</keyword>
<evidence type="ECO:0000313" key="6">
    <source>
        <dbReference type="Proteomes" id="UP001146793"/>
    </source>
</evidence>
<dbReference type="Pfam" id="PF00651">
    <property type="entry name" value="BTB"/>
    <property type="match status" value="1"/>
</dbReference>
<dbReference type="InterPro" id="IPR051553">
    <property type="entry name" value="Ran_GTPase-activating"/>
</dbReference>
<evidence type="ECO:0000256" key="1">
    <source>
        <dbReference type="ARBA" id="ARBA00022658"/>
    </source>
</evidence>
<dbReference type="Gene3D" id="3.30.710.10">
    <property type="entry name" value="Potassium Channel Kv1.1, Chain A"/>
    <property type="match status" value="1"/>
</dbReference>
<dbReference type="CDD" id="cd18186">
    <property type="entry name" value="BTB_POZ_ZBTB_KLHL-like"/>
    <property type="match status" value="1"/>
</dbReference>
<dbReference type="InterPro" id="IPR058923">
    <property type="entry name" value="RCC1-like_dom"/>
</dbReference>
<proteinExistence type="predicted"/>
<organism evidence="5 6">
    <name type="scientific">Anaeramoeba flamelloides</name>
    <dbReference type="NCBI Taxonomy" id="1746091"/>
    <lineage>
        <taxon>Eukaryota</taxon>
        <taxon>Metamonada</taxon>
        <taxon>Anaeramoebidae</taxon>
        <taxon>Anaeramoeba</taxon>
    </lineage>
</organism>
<gene>
    <name evidence="5" type="ORF">M0812_25408</name>
</gene>
<dbReference type="InterPro" id="IPR009091">
    <property type="entry name" value="RCC1/BLIP-II"/>
</dbReference>
<evidence type="ECO:0000259" key="4">
    <source>
        <dbReference type="PROSITE" id="PS50097"/>
    </source>
</evidence>
<evidence type="ECO:0000256" key="2">
    <source>
        <dbReference type="ARBA" id="ARBA00022737"/>
    </source>
</evidence>
<feature type="domain" description="BTB" evidence="4">
    <location>
        <begin position="456"/>
        <end position="536"/>
    </location>
</feature>
<sequence>MKKNSYYAWGQNNYGNFSDNIMTSKTPTLYSLKKKTEEEIIDVCGNYQRTLFLLSDQTIVERGIDVNKQECYTTLKDEKIKKIACGGSHNTVLTTTGSVYTWGTDEYRHGSMGNKFNERYRSKVPCKLDFFENKQINDVFTGTHHSFFLTSDGFLWMCGKSEIGRMDEENIQSTEMFRLVDKNVHHLWSGVYAHHIFILKKNGEIFAAGKNDNHQCGIDITTIERPKKLEGVDFESVKKFSCAEKYSLLLYNSGEVFSAGNNINFLVSSSFKKFPHFNDMKIIEITSGFKHSMALDQNNELYIWGNNRDSQLGINSDVDKIHKLDLPNLKNKSTIWPICGSWNSFVIFNRKKKLDNEFLKLFENQIFFDFTLNGIKAHKILVESRTGKNIDEITKLVESRFTKEETTIFLRWVYGDTTKNHSAILKNILKSLNALQNLNLPFSKTLEHLFADENSKNFILYVKIDDDDNENEEEEEILEEIPVHKFILQAKSGLFREMFKNVTEKSNSVTDYSCKTIESIEILIKFFYLNRIELTADDDPQLLAEELEDAFDYYQLSKNSNFQNEYGKIKNIYN</sequence>
<dbReference type="Proteomes" id="UP001146793">
    <property type="component" value="Unassembled WGS sequence"/>
</dbReference>
<protein>
    <recommendedName>
        <fullName evidence="4">BTB domain-containing protein</fullName>
    </recommendedName>
</protein>
<name>A0AAV7YJZ7_9EUKA</name>
<dbReference type="SUPFAM" id="SSF54695">
    <property type="entry name" value="POZ domain"/>
    <property type="match status" value="1"/>
</dbReference>
<dbReference type="PROSITE" id="PS50012">
    <property type="entry name" value="RCC1_3"/>
    <property type="match status" value="2"/>
</dbReference>
<dbReference type="Gene3D" id="2.130.10.30">
    <property type="entry name" value="Regulator of chromosome condensation 1/beta-lactamase-inhibitor protein II"/>
    <property type="match status" value="1"/>
</dbReference>
<evidence type="ECO:0000313" key="5">
    <source>
        <dbReference type="EMBL" id="KAJ3427779.1"/>
    </source>
</evidence>
<dbReference type="InterPro" id="IPR000408">
    <property type="entry name" value="Reg_chr_condens"/>
</dbReference>
<dbReference type="AlphaFoldDB" id="A0AAV7YJZ7"/>
<feature type="repeat" description="RCC1" evidence="3">
    <location>
        <begin position="97"/>
        <end position="152"/>
    </location>
</feature>
<feature type="repeat" description="RCC1" evidence="3">
    <location>
        <begin position="203"/>
        <end position="253"/>
    </location>
</feature>
<dbReference type="SUPFAM" id="SSF50985">
    <property type="entry name" value="RCC1/BLIP-II"/>
    <property type="match status" value="1"/>
</dbReference>
<dbReference type="PANTHER" id="PTHR45982:SF1">
    <property type="entry name" value="REGULATOR OF CHROMOSOME CONDENSATION"/>
    <property type="match status" value="1"/>
</dbReference>
<dbReference type="InterPro" id="IPR011333">
    <property type="entry name" value="SKP1/BTB/POZ_sf"/>
</dbReference>
<keyword evidence="2" id="KW-0677">Repeat</keyword>
<dbReference type="PANTHER" id="PTHR45982">
    <property type="entry name" value="REGULATOR OF CHROMOSOME CONDENSATION"/>
    <property type="match status" value="1"/>
</dbReference>